<dbReference type="Pfam" id="PF13699">
    <property type="entry name" value="eCIS_core"/>
    <property type="match status" value="1"/>
</dbReference>
<feature type="region of interest" description="Disordered" evidence="1">
    <location>
        <begin position="70"/>
        <end position="90"/>
    </location>
</feature>
<sequence length="826" mass="92530">MARGQMRIRKRSVVSPQSKGKKGRALQAKFNAIQREDHPHTAMGQDAPLLQCGNILQRIIERDAQPTVVQRDTQEHQPQPVNLYPTGKGEPLPHKIVDNFTQQGHPEVSKAEVHVDDTAAKSIGAQAYTTQKNHIVVQSKVAKDPQVLTHEATHVVQQHNMDVQPTIPNTPINDTLEKDAQDNEKRISQNQPVSVQLKGQNNNSSGSPMIQRRVTASTFPEFLQNQKDLQNRADNLGNEHYTTVGFEHEFAQMEDGPLQGLTHVEVGESNERMPYTGINFKLETDAADALEFVSPPFFVETLGPGSTIPIAEDVQKINRMITTQLQGAVASGSTIGDFAKTMKSSSKLNFGLKRRPSINAENKSADNKRNFFSMKERRWWRFSLKKGKRGFRDVIPEIPIKPSSKNGGISAQANIALGGKDIGEITALMTSPESSPIDKAAAFGKIQVAIQNKLLETAGESPSPEMVIFIRQLARTLSGIFSVPSQSKQLAAKGKRTKMFTREARQYWRGYGDSSDTASDKDKKYSQKFQDARHASSFVKDVQEIWVKDTIMNFGLGILQPSDWARVLEILDDDSVRQMLSSIEQDSGLMADMKEHYPEAFKKDRGIGAKMIAALDQIATDINSNNLIEKEDVSGLYLGPDQQPDFLSHDPKYIGVRQDTYLPGSKVRLPGSDTRTHVLETRRNIDDFIDKIDKLNTTKDPLAPLDPIPITDRPEHDKAQLRKRYPIGSFIRYRVANQVNKRGNNHDIDCLAKVVGYGHNDQGTQYQIAVKGMRFVESKTFRLVSNDFYDYSDSNFAVYADDFNVEEQGRTHFKMNFIQQGEVLTS</sequence>
<comment type="caution">
    <text evidence="3">The sequence shown here is derived from an EMBL/GenBank/DDBJ whole genome shotgun (WGS) entry which is preliminary data.</text>
</comment>
<feature type="region of interest" description="Disordered" evidence="1">
    <location>
        <begin position="181"/>
        <end position="208"/>
    </location>
</feature>
<dbReference type="Proteomes" id="UP001235303">
    <property type="component" value="Unassembled WGS sequence"/>
</dbReference>
<gene>
    <name evidence="3" type="ORF">PMG71_11105</name>
</gene>
<organism evidence="3 4">
    <name type="scientific">Roseofilum acuticapitatum BLCC-M154</name>
    <dbReference type="NCBI Taxonomy" id="3022444"/>
    <lineage>
        <taxon>Bacteria</taxon>
        <taxon>Bacillati</taxon>
        <taxon>Cyanobacteriota</taxon>
        <taxon>Cyanophyceae</taxon>
        <taxon>Desertifilales</taxon>
        <taxon>Desertifilaceae</taxon>
        <taxon>Roseofilum</taxon>
        <taxon>Roseofilum acuticapitatum</taxon>
    </lineage>
</organism>
<feature type="domain" description="eCIS core" evidence="2">
    <location>
        <begin position="91"/>
        <end position="160"/>
    </location>
</feature>
<protein>
    <submittedName>
        <fullName evidence="3">DUF4157 domain-containing protein</fullName>
    </submittedName>
</protein>
<evidence type="ECO:0000313" key="3">
    <source>
        <dbReference type="EMBL" id="MDJ1169975.1"/>
    </source>
</evidence>
<reference evidence="3 4" key="1">
    <citation type="submission" date="2023-01" db="EMBL/GenBank/DDBJ databases">
        <title>Novel diversity within Roseofilum (Cyanobacteria; Desertifilaceae) from marine benthic mats with descriptions of four novel species.</title>
        <authorList>
            <person name="Wang Y."/>
            <person name="Berthold D.E."/>
            <person name="Hu J."/>
            <person name="Lefler F.W."/>
            <person name="Laughinghouse H.D. IV."/>
        </authorList>
    </citation>
    <scope>NUCLEOTIDE SEQUENCE [LARGE SCALE GENOMIC DNA]</scope>
    <source>
        <strain evidence="3 4">BLCC-M154</strain>
    </source>
</reference>
<feature type="region of interest" description="Disordered" evidence="1">
    <location>
        <begin position="1"/>
        <end position="24"/>
    </location>
</feature>
<evidence type="ECO:0000256" key="1">
    <source>
        <dbReference type="SAM" id="MobiDB-lite"/>
    </source>
</evidence>
<evidence type="ECO:0000259" key="2">
    <source>
        <dbReference type="Pfam" id="PF13699"/>
    </source>
</evidence>
<dbReference type="RefSeq" id="WP_283753732.1">
    <property type="nucleotide sequence ID" value="NZ_JAQOSP010000075.1"/>
</dbReference>
<dbReference type="EMBL" id="JAQOSP010000075">
    <property type="protein sequence ID" value="MDJ1169975.1"/>
    <property type="molecule type" value="Genomic_DNA"/>
</dbReference>
<keyword evidence="4" id="KW-1185">Reference proteome</keyword>
<evidence type="ECO:0000313" key="4">
    <source>
        <dbReference type="Proteomes" id="UP001235303"/>
    </source>
</evidence>
<name>A0ABT7ASW0_9CYAN</name>
<dbReference type="InterPro" id="IPR025295">
    <property type="entry name" value="eCIS_core_dom"/>
</dbReference>
<accession>A0ABT7ASW0</accession>
<proteinExistence type="predicted"/>
<feature type="compositionally biased region" description="Polar residues" evidence="1">
    <location>
        <begin position="188"/>
        <end position="208"/>
    </location>
</feature>
<feature type="compositionally biased region" description="Polar residues" evidence="1">
    <location>
        <begin position="70"/>
        <end position="80"/>
    </location>
</feature>
<feature type="compositionally biased region" description="Basic residues" evidence="1">
    <location>
        <begin position="1"/>
        <end position="12"/>
    </location>
</feature>